<evidence type="ECO:0000256" key="4">
    <source>
        <dbReference type="ARBA" id="ARBA00023284"/>
    </source>
</evidence>
<dbReference type="PROSITE" id="PS51352">
    <property type="entry name" value="THIOREDOXIN_2"/>
    <property type="match status" value="1"/>
</dbReference>
<dbReference type="AlphaFoldDB" id="A0A1G2RJ17"/>
<keyword evidence="2" id="KW-0201">Cytochrome c-type biogenesis</keyword>
<evidence type="ECO:0000259" key="5">
    <source>
        <dbReference type="PROSITE" id="PS51352"/>
    </source>
</evidence>
<sequence length="180" mass="19948">MNKVLAIIIGVLVVGGAGWFIISSRNAPEESARQAESSPSRQAGEKVSDLALQDYNGRTINLTDFAGKPLVINSWAAWCPFCRKELPDFATAQKEFGDKIVIIAVDRAETRETAKKYSDELGVSDELIFLLDPQDSFYRAIGGFSMPETIFTDGNGNVIIHKRGPMDLQEIREKIQQIIK</sequence>
<comment type="caution">
    <text evidence="6">The sequence shown here is derived from an EMBL/GenBank/DDBJ whole genome shotgun (WGS) entry which is preliminary data.</text>
</comment>
<keyword evidence="4" id="KW-0676">Redox-active center</keyword>
<dbReference type="STRING" id="1802461.A3B24_01160"/>
<dbReference type="InterPro" id="IPR036249">
    <property type="entry name" value="Thioredoxin-like_sf"/>
</dbReference>
<dbReference type="InterPro" id="IPR013766">
    <property type="entry name" value="Thioredoxin_domain"/>
</dbReference>
<dbReference type="GO" id="GO:0030313">
    <property type="term" value="C:cell envelope"/>
    <property type="evidence" value="ECO:0007669"/>
    <property type="project" value="UniProtKB-SubCell"/>
</dbReference>
<protein>
    <recommendedName>
        <fullName evidence="5">Thioredoxin domain-containing protein</fullName>
    </recommendedName>
</protein>
<feature type="domain" description="Thioredoxin" evidence="5">
    <location>
        <begin position="41"/>
        <end position="180"/>
    </location>
</feature>
<gene>
    <name evidence="6" type="ORF">A3B24_01160</name>
</gene>
<dbReference type="PANTHER" id="PTHR42852">
    <property type="entry name" value="THIOL:DISULFIDE INTERCHANGE PROTEIN DSBE"/>
    <property type="match status" value="1"/>
</dbReference>
<comment type="subcellular location">
    <subcellularLocation>
        <location evidence="1">Cell envelope</location>
    </subcellularLocation>
</comment>
<proteinExistence type="predicted"/>
<accession>A0A1G2RJ17</accession>
<evidence type="ECO:0000313" key="7">
    <source>
        <dbReference type="Proteomes" id="UP000176917"/>
    </source>
</evidence>
<dbReference type="InterPro" id="IPR050553">
    <property type="entry name" value="Thioredoxin_ResA/DsbE_sf"/>
</dbReference>
<dbReference type="SUPFAM" id="SSF52833">
    <property type="entry name" value="Thioredoxin-like"/>
    <property type="match status" value="1"/>
</dbReference>
<dbReference type="Gene3D" id="3.40.30.10">
    <property type="entry name" value="Glutaredoxin"/>
    <property type="match status" value="1"/>
</dbReference>
<evidence type="ECO:0000256" key="2">
    <source>
        <dbReference type="ARBA" id="ARBA00022748"/>
    </source>
</evidence>
<dbReference type="GO" id="GO:0017004">
    <property type="term" value="P:cytochrome complex assembly"/>
    <property type="evidence" value="ECO:0007669"/>
    <property type="project" value="UniProtKB-KW"/>
</dbReference>
<dbReference type="Pfam" id="PF08534">
    <property type="entry name" value="Redoxin"/>
    <property type="match status" value="1"/>
</dbReference>
<organism evidence="6 7">
    <name type="scientific">Candidatus Wildermuthbacteria bacterium RIFCSPLOWO2_01_FULL_48_16</name>
    <dbReference type="NCBI Taxonomy" id="1802461"/>
    <lineage>
        <taxon>Bacteria</taxon>
        <taxon>Candidatus Wildermuthiibacteriota</taxon>
    </lineage>
</organism>
<dbReference type="InterPro" id="IPR013740">
    <property type="entry name" value="Redoxin"/>
</dbReference>
<dbReference type="GO" id="GO:0016491">
    <property type="term" value="F:oxidoreductase activity"/>
    <property type="evidence" value="ECO:0007669"/>
    <property type="project" value="InterPro"/>
</dbReference>
<reference evidence="6 7" key="1">
    <citation type="journal article" date="2016" name="Nat. Commun.">
        <title>Thousands of microbial genomes shed light on interconnected biogeochemical processes in an aquifer system.</title>
        <authorList>
            <person name="Anantharaman K."/>
            <person name="Brown C.T."/>
            <person name="Hug L.A."/>
            <person name="Sharon I."/>
            <person name="Castelle C.J."/>
            <person name="Probst A.J."/>
            <person name="Thomas B.C."/>
            <person name="Singh A."/>
            <person name="Wilkins M.J."/>
            <person name="Karaoz U."/>
            <person name="Brodie E.L."/>
            <person name="Williams K.H."/>
            <person name="Hubbard S.S."/>
            <person name="Banfield J.F."/>
        </authorList>
    </citation>
    <scope>NUCLEOTIDE SEQUENCE [LARGE SCALE GENOMIC DNA]</scope>
</reference>
<name>A0A1G2RJ17_9BACT</name>
<dbReference type="EMBL" id="MHUG01000023">
    <property type="protein sequence ID" value="OHA72777.1"/>
    <property type="molecule type" value="Genomic_DNA"/>
</dbReference>
<keyword evidence="3" id="KW-1015">Disulfide bond</keyword>
<evidence type="ECO:0000256" key="1">
    <source>
        <dbReference type="ARBA" id="ARBA00004196"/>
    </source>
</evidence>
<evidence type="ECO:0000313" key="6">
    <source>
        <dbReference type="EMBL" id="OHA72777.1"/>
    </source>
</evidence>
<evidence type="ECO:0000256" key="3">
    <source>
        <dbReference type="ARBA" id="ARBA00023157"/>
    </source>
</evidence>
<dbReference type="Proteomes" id="UP000176917">
    <property type="component" value="Unassembled WGS sequence"/>
</dbReference>
<dbReference type="PANTHER" id="PTHR42852:SF6">
    <property type="entry name" value="THIOL:DISULFIDE INTERCHANGE PROTEIN DSBE"/>
    <property type="match status" value="1"/>
</dbReference>
<dbReference type="CDD" id="cd02966">
    <property type="entry name" value="TlpA_like_family"/>
    <property type="match status" value="1"/>
</dbReference>